<evidence type="ECO:0000256" key="7">
    <source>
        <dbReference type="ARBA" id="ARBA00023004"/>
    </source>
</evidence>
<dbReference type="AlphaFoldDB" id="A0AAD7IUJ2"/>
<dbReference type="GO" id="GO:0005506">
    <property type="term" value="F:iron ion binding"/>
    <property type="evidence" value="ECO:0007669"/>
    <property type="project" value="InterPro"/>
</dbReference>
<keyword evidence="5 9" id="KW-0479">Metal-binding</keyword>
<proteinExistence type="inferred from homology"/>
<dbReference type="InterPro" id="IPR001128">
    <property type="entry name" value="Cyt_P450"/>
</dbReference>
<dbReference type="GO" id="GO:0020037">
    <property type="term" value="F:heme binding"/>
    <property type="evidence" value="ECO:0007669"/>
    <property type="project" value="InterPro"/>
</dbReference>
<keyword evidence="6 10" id="KW-0560">Oxidoreductase</keyword>
<evidence type="ECO:0000256" key="1">
    <source>
        <dbReference type="ARBA" id="ARBA00001971"/>
    </source>
</evidence>
<keyword evidence="11" id="KW-0812">Transmembrane</keyword>
<organism evidence="12 13">
    <name type="scientific">Mycena metata</name>
    <dbReference type="NCBI Taxonomy" id="1033252"/>
    <lineage>
        <taxon>Eukaryota</taxon>
        <taxon>Fungi</taxon>
        <taxon>Dikarya</taxon>
        <taxon>Basidiomycota</taxon>
        <taxon>Agaricomycotina</taxon>
        <taxon>Agaricomycetes</taxon>
        <taxon>Agaricomycetidae</taxon>
        <taxon>Agaricales</taxon>
        <taxon>Marasmiineae</taxon>
        <taxon>Mycenaceae</taxon>
        <taxon>Mycena</taxon>
    </lineage>
</organism>
<reference evidence="12" key="1">
    <citation type="submission" date="2023-03" db="EMBL/GenBank/DDBJ databases">
        <title>Massive genome expansion in bonnet fungi (Mycena s.s.) driven by repeated elements and novel gene families across ecological guilds.</title>
        <authorList>
            <consortium name="Lawrence Berkeley National Laboratory"/>
            <person name="Harder C.B."/>
            <person name="Miyauchi S."/>
            <person name="Viragh M."/>
            <person name="Kuo A."/>
            <person name="Thoen E."/>
            <person name="Andreopoulos B."/>
            <person name="Lu D."/>
            <person name="Skrede I."/>
            <person name="Drula E."/>
            <person name="Henrissat B."/>
            <person name="Morin E."/>
            <person name="Kohler A."/>
            <person name="Barry K."/>
            <person name="LaButti K."/>
            <person name="Morin E."/>
            <person name="Salamov A."/>
            <person name="Lipzen A."/>
            <person name="Mereny Z."/>
            <person name="Hegedus B."/>
            <person name="Baldrian P."/>
            <person name="Stursova M."/>
            <person name="Weitz H."/>
            <person name="Taylor A."/>
            <person name="Grigoriev I.V."/>
            <person name="Nagy L.G."/>
            <person name="Martin F."/>
            <person name="Kauserud H."/>
        </authorList>
    </citation>
    <scope>NUCLEOTIDE SEQUENCE</scope>
    <source>
        <strain evidence="12">CBHHK182m</strain>
    </source>
</reference>
<comment type="caution">
    <text evidence="12">The sequence shown here is derived from an EMBL/GenBank/DDBJ whole genome shotgun (WGS) entry which is preliminary data.</text>
</comment>
<dbReference type="InterPro" id="IPR036396">
    <property type="entry name" value="Cyt_P450_sf"/>
</dbReference>
<evidence type="ECO:0000256" key="2">
    <source>
        <dbReference type="ARBA" id="ARBA00005179"/>
    </source>
</evidence>
<evidence type="ECO:0000256" key="3">
    <source>
        <dbReference type="ARBA" id="ARBA00010617"/>
    </source>
</evidence>
<feature type="transmembrane region" description="Helical" evidence="11">
    <location>
        <begin position="12"/>
        <end position="31"/>
    </location>
</feature>
<evidence type="ECO:0000256" key="11">
    <source>
        <dbReference type="SAM" id="Phobius"/>
    </source>
</evidence>
<comment type="cofactor">
    <cofactor evidence="1 9">
        <name>heme</name>
        <dbReference type="ChEBI" id="CHEBI:30413"/>
    </cofactor>
</comment>
<evidence type="ECO:0000313" key="12">
    <source>
        <dbReference type="EMBL" id="KAJ7750812.1"/>
    </source>
</evidence>
<sequence length="513" mass="58280">MTSDMTSSRSLPLVFLYISVSWLCITGYRRIIGTKKRRLLLPPGPPGKPIIGNALDIPVHNAWHKASQWAKQYGDIVYVDAVGQPIVYLNSFEVTQDLLEKRSSIYSDRGDAPMLKDLVGFDWNFAFMPHGDEWRAHRKIFHQNFNFKAVAAFQPSQRKHVHFMMRDMYEAPSQFYNHIKRLSIAIIMDAIYGLEIQRENDPYIKIADEALEYLTEAATPGAFLVDVFPSLKLVPEWFPGAGFKTKAKKWRVPVTKLATEPFNAAKRAFEAGKINTSLTYSWLDKLSRHPDEEYRKGMEKAISNVGGTAYVGGFETTSSTLAFFILAMMTHPGVQKRAHAELDHVVGSKRMPEYSDLANLPYLNAIYKEVLRWRPVVPLGVPHRATQDDMYKGMLIPKGCIILCNQWLMLRNEKAYGPDPDTFNPERFLKPGVPDPIAAFGFGRRICPGRYLADNTILMAIVSTLHLFDIVPKANAKEVHFTTGFLLHPKPFECDIRLRGSEALNLLETLERD</sequence>
<accession>A0AAD7IUJ2</accession>
<evidence type="ECO:0000256" key="5">
    <source>
        <dbReference type="ARBA" id="ARBA00022723"/>
    </source>
</evidence>
<keyword evidence="13" id="KW-1185">Reference proteome</keyword>
<dbReference type="Gene3D" id="1.10.630.10">
    <property type="entry name" value="Cytochrome P450"/>
    <property type="match status" value="1"/>
</dbReference>
<keyword evidence="8 10" id="KW-0503">Monooxygenase</keyword>
<dbReference type="GO" id="GO:0016705">
    <property type="term" value="F:oxidoreductase activity, acting on paired donors, with incorporation or reduction of molecular oxygen"/>
    <property type="evidence" value="ECO:0007669"/>
    <property type="project" value="InterPro"/>
</dbReference>
<dbReference type="EMBL" id="JARKIB010000064">
    <property type="protein sequence ID" value="KAJ7750812.1"/>
    <property type="molecule type" value="Genomic_DNA"/>
</dbReference>
<evidence type="ECO:0000256" key="4">
    <source>
        <dbReference type="ARBA" id="ARBA00022617"/>
    </source>
</evidence>
<keyword evidence="7 9" id="KW-0408">Iron</keyword>
<name>A0AAD7IUJ2_9AGAR</name>
<gene>
    <name evidence="12" type="ORF">B0H16DRAFT_845935</name>
</gene>
<dbReference type="PRINTS" id="PR00385">
    <property type="entry name" value="P450"/>
</dbReference>
<dbReference type="InterPro" id="IPR002401">
    <property type="entry name" value="Cyt_P450_E_grp-I"/>
</dbReference>
<dbReference type="PANTHER" id="PTHR46300">
    <property type="entry name" value="P450, PUTATIVE (EUROFUNG)-RELATED-RELATED"/>
    <property type="match status" value="1"/>
</dbReference>
<dbReference type="CDD" id="cd11065">
    <property type="entry name" value="CYP64-like"/>
    <property type="match status" value="1"/>
</dbReference>
<comment type="similarity">
    <text evidence="3 10">Belongs to the cytochrome P450 family.</text>
</comment>
<keyword evidence="11" id="KW-0472">Membrane</keyword>
<evidence type="ECO:0000256" key="6">
    <source>
        <dbReference type="ARBA" id="ARBA00023002"/>
    </source>
</evidence>
<evidence type="ECO:0000256" key="10">
    <source>
        <dbReference type="RuleBase" id="RU000461"/>
    </source>
</evidence>
<dbReference type="GO" id="GO:0004497">
    <property type="term" value="F:monooxygenase activity"/>
    <property type="evidence" value="ECO:0007669"/>
    <property type="project" value="UniProtKB-KW"/>
</dbReference>
<evidence type="ECO:0000256" key="8">
    <source>
        <dbReference type="ARBA" id="ARBA00023033"/>
    </source>
</evidence>
<dbReference type="InterPro" id="IPR017972">
    <property type="entry name" value="Cyt_P450_CS"/>
</dbReference>
<keyword evidence="4 9" id="KW-0349">Heme</keyword>
<dbReference type="Proteomes" id="UP001215598">
    <property type="component" value="Unassembled WGS sequence"/>
</dbReference>
<dbReference type="PROSITE" id="PS00086">
    <property type="entry name" value="CYTOCHROME_P450"/>
    <property type="match status" value="1"/>
</dbReference>
<evidence type="ECO:0000313" key="13">
    <source>
        <dbReference type="Proteomes" id="UP001215598"/>
    </source>
</evidence>
<dbReference type="PRINTS" id="PR00463">
    <property type="entry name" value="EP450I"/>
</dbReference>
<evidence type="ECO:0000256" key="9">
    <source>
        <dbReference type="PIRSR" id="PIRSR602401-1"/>
    </source>
</evidence>
<feature type="binding site" description="axial binding residue" evidence="9">
    <location>
        <position position="447"/>
    </location>
    <ligand>
        <name>heme</name>
        <dbReference type="ChEBI" id="CHEBI:30413"/>
    </ligand>
    <ligandPart>
        <name>Fe</name>
        <dbReference type="ChEBI" id="CHEBI:18248"/>
    </ligandPart>
</feature>
<dbReference type="PANTHER" id="PTHR46300:SF7">
    <property type="entry name" value="P450, PUTATIVE (EUROFUNG)-RELATED"/>
    <property type="match status" value="1"/>
</dbReference>
<dbReference type="SUPFAM" id="SSF48264">
    <property type="entry name" value="Cytochrome P450"/>
    <property type="match status" value="1"/>
</dbReference>
<dbReference type="Pfam" id="PF00067">
    <property type="entry name" value="p450"/>
    <property type="match status" value="1"/>
</dbReference>
<comment type="pathway">
    <text evidence="2">Secondary metabolite biosynthesis.</text>
</comment>
<keyword evidence="11" id="KW-1133">Transmembrane helix</keyword>
<dbReference type="InterPro" id="IPR050364">
    <property type="entry name" value="Cytochrome_P450_fung"/>
</dbReference>
<protein>
    <submittedName>
        <fullName evidence="12">Cytochrome P450</fullName>
    </submittedName>
</protein>